<dbReference type="PANTHER" id="PTHR20992:SF9">
    <property type="entry name" value="AT15442P-RELATED"/>
    <property type="match status" value="1"/>
</dbReference>
<organism evidence="2 3">
    <name type="scientific">Celeribacter baekdonensis</name>
    <dbReference type="NCBI Taxonomy" id="875171"/>
    <lineage>
        <taxon>Bacteria</taxon>
        <taxon>Pseudomonadati</taxon>
        <taxon>Pseudomonadota</taxon>
        <taxon>Alphaproteobacteria</taxon>
        <taxon>Rhodobacterales</taxon>
        <taxon>Roseobacteraceae</taxon>
        <taxon>Celeribacter</taxon>
    </lineage>
</organism>
<feature type="transmembrane region" description="Helical" evidence="1">
    <location>
        <begin position="143"/>
        <end position="170"/>
    </location>
</feature>
<sequence length="335" mass="35091">MADRLVQLVISKQDFEDVSDCLADMSSRDWWQVPCGGDDGRVTVFIALHKTDAQEVVDRLAETLDGRTGWRLYALATESSLPENTDEDEQERIAQKETAATREDIYGDIRAGAALTKDYLIMSALATCVAAIGLRSGQVAVVIGAMVIAPLLGPIIAFAFGTALGNLALLKLSARSLAAGVLVSVLVGAVIGQVFPAPQDTGLLDYSGVLSLQTVILPLASGAAAALMVASGGTSALIGVMVAAALLPPLAGFGLLIGGQNWDMALRALASVAVNIVAINLAAQVVFVLKGIRPRRWKSKAHATSVRVSLAISVGLVLLVTLALWGFGHPDFWHN</sequence>
<dbReference type="Proteomes" id="UP000182284">
    <property type="component" value="Unassembled WGS sequence"/>
</dbReference>
<dbReference type="AlphaFoldDB" id="A0A1G7MS81"/>
<dbReference type="RefSeq" id="WP_074645050.1">
    <property type="nucleotide sequence ID" value="NZ_FNBL01000006.1"/>
</dbReference>
<evidence type="ECO:0000256" key="1">
    <source>
        <dbReference type="SAM" id="Phobius"/>
    </source>
</evidence>
<dbReference type="PANTHER" id="PTHR20992">
    <property type="entry name" value="AT15442P-RELATED"/>
    <property type="match status" value="1"/>
</dbReference>
<feature type="transmembrane region" description="Helical" evidence="1">
    <location>
        <begin position="310"/>
        <end position="328"/>
    </location>
</feature>
<keyword evidence="1" id="KW-1133">Transmembrane helix</keyword>
<keyword evidence="1" id="KW-0472">Membrane</keyword>
<reference evidence="2 3" key="1">
    <citation type="submission" date="2016-10" db="EMBL/GenBank/DDBJ databases">
        <authorList>
            <person name="de Groot N.N."/>
        </authorList>
    </citation>
    <scope>NUCLEOTIDE SEQUENCE [LARGE SCALE GENOMIC DNA]</scope>
    <source>
        <strain evidence="2 3">DSM 27375</strain>
    </source>
</reference>
<name>A0A1G7MS81_9RHOB</name>
<feature type="transmembrane region" description="Helical" evidence="1">
    <location>
        <begin position="208"/>
        <end position="229"/>
    </location>
</feature>
<dbReference type="EMBL" id="FNBL01000006">
    <property type="protein sequence ID" value="SDF64698.1"/>
    <property type="molecule type" value="Genomic_DNA"/>
</dbReference>
<dbReference type="Pfam" id="PF04087">
    <property type="entry name" value="DUF389"/>
    <property type="match status" value="1"/>
</dbReference>
<protein>
    <submittedName>
        <fullName evidence="2">TIGR00341 family protein</fullName>
    </submittedName>
</protein>
<dbReference type="InterPro" id="IPR005240">
    <property type="entry name" value="DUF389"/>
</dbReference>
<feature type="transmembrane region" description="Helical" evidence="1">
    <location>
        <begin position="264"/>
        <end position="289"/>
    </location>
</feature>
<proteinExistence type="predicted"/>
<evidence type="ECO:0000313" key="2">
    <source>
        <dbReference type="EMBL" id="SDF64698.1"/>
    </source>
</evidence>
<accession>A0A1G7MS81</accession>
<feature type="transmembrane region" description="Helical" evidence="1">
    <location>
        <begin position="177"/>
        <end position="196"/>
    </location>
</feature>
<keyword evidence="1" id="KW-0812">Transmembrane</keyword>
<evidence type="ECO:0000313" key="3">
    <source>
        <dbReference type="Proteomes" id="UP000182284"/>
    </source>
</evidence>
<dbReference type="NCBIfam" id="TIGR00341">
    <property type="entry name" value="TIGR00341 family protein"/>
    <property type="match status" value="1"/>
</dbReference>
<feature type="transmembrane region" description="Helical" evidence="1">
    <location>
        <begin position="119"/>
        <end position="137"/>
    </location>
</feature>
<gene>
    <name evidence="2" type="ORF">SAMN04488117_10630</name>
</gene>
<feature type="transmembrane region" description="Helical" evidence="1">
    <location>
        <begin position="236"/>
        <end position="258"/>
    </location>
</feature>
<dbReference type="OrthoDB" id="9790659at2"/>